<dbReference type="Proteomes" id="UP001458880">
    <property type="component" value="Unassembled WGS sequence"/>
</dbReference>
<dbReference type="AlphaFoldDB" id="A0AAW1JWM0"/>
<feature type="region of interest" description="Disordered" evidence="1">
    <location>
        <begin position="23"/>
        <end position="48"/>
    </location>
</feature>
<evidence type="ECO:0000313" key="3">
    <source>
        <dbReference type="EMBL" id="KAK9708203.1"/>
    </source>
</evidence>
<name>A0AAW1JWM0_POPJA</name>
<evidence type="ECO:0000256" key="2">
    <source>
        <dbReference type="SAM" id="SignalP"/>
    </source>
</evidence>
<evidence type="ECO:0000313" key="4">
    <source>
        <dbReference type="Proteomes" id="UP001458880"/>
    </source>
</evidence>
<gene>
    <name evidence="3" type="ORF">QE152_g27347</name>
</gene>
<protein>
    <submittedName>
        <fullName evidence="3">Uncharacterized protein</fullName>
    </submittedName>
</protein>
<reference evidence="3 4" key="1">
    <citation type="journal article" date="2024" name="BMC Genomics">
        <title>De novo assembly and annotation of Popillia japonica's genome with initial clues to its potential as an invasive pest.</title>
        <authorList>
            <person name="Cucini C."/>
            <person name="Boschi S."/>
            <person name="Funari R."/>
            <person name="Cardaioli E."/>
            <person name="Iannotti N."/>
            <person name="Marturano G."/>
            <person name="Paoli F."/>
            <person name="Bruttini M."/>
            <person name="Carapelli A."/>
            <person name="Frati F."/>
            <person name="Nardi F."/>
        </authorList>
    </citation>
    <scope>NUCLEOTIDE SEQUENCE [LARGE SCALE GENOMIC DNA]</scope>
    <source>
        <strain evidence="3">DMR45628</strain>
    </source>
</reference>
<keyword evidence="4" id="KW-1185">Reference proteome</keyword>
<accession>A0AAW1JWM0</accession>
<comment type="caution">
    <text evidence="3">The sequence shown here is derived from an EMBL/GenBank/DDBJ whole genome shotgun (WGS) entry which is preliminary data.</text>
</comment>
<organism evidence="3 4">
    <name type="scientific">Popillia japonica</name>
    <name type="common">Japanese beetle</name>
    <dbReference type="NCBI Taxonomy" id="7064"/>
    <lineage>
        <taxon>Eukaryota</taxon>
        <taxon>Metazoa</taxon>
        <taxon>Ecdysozoa</taxon>
        <taxon>Arthropoda</taxon>
        <taxon>Hexapoda</taxon>
        <taxon>Insecta</taxon>
        <taxon>Pterygota</taxon>
        <taxon>Neoptera</taxon>
        <taxon>Endopterygota</taxon>
        <taxon>Coleoptera</taxon>
        <taxon>Polyphaga</taxon>
        <taxon>Scarabaeiformia</taxon>
        <taxon>Scarabaeidae</taxon>
        <taxon>Rutelinae</taxon>
        <taxon>Popillia</taxon>
    </lineage>
</organism>
<sequence>MLAVFFYTAFVFILRQSSPELTGRNKRNVEGPKLSSSSPLQEKRSKSNKDGIKMETGLSYLSENQKHSGSDVVNAYFESEKSFAAAESYLFPVYVVYKAINLYPEWIIGGKSVILGHICGDMKEIEEKTAVVDAFKFLPLLISSRRDANRDQPCRPSHNTVWRESQVMQLLKIIRCLKTTNLSSRRHSARAAGLTRLGAYFRDSNKVSAKSNVVAFILTTKKIGCKEAPP</sequence>
<feature type="signal peptide" evidence="2">
    <location>
        <begin position="1"/>
        <end position="19"/>
    </location>
</feature>
<evidence type="ECO:0000256" key="1">
    <source>
        <dbReference type="SAM" id="MobiDB-lite"/>
    </source>
</evidence>
<dbReference type="EMBL" id="JASPKY010000334">
    <property type="protein sequence ID" value="KAK9708203.1"/>
    <property type="molecule type" value="Genomic_DNA"/>
</dbReference>
<feature type="chain" id="PRO_5043519802" evidence="2">
    <location>
        <begin position="20"/>
        <end position="230"/>
    </location>
</feature>
<proteinExistence type="predicted"/>
<keyword evidence="2" id="KW-0732">Signal</keyword>